<reference evidence="3 4" key="1">
    <citation type="journal article" date="2016" name="Nat. Commun.">
        <title>Thousands of microbial genomes shed light on interconnected biogeochemical processes in an aquifer system.</title>
        <authorList>
            <person name="Anantharaman K."/>
            <person name="Brown C.T."/>
            <person name="Hug L.A."/>
            <person name="Sharon I."/>
            <person name="Castelle C.J."/>
            <person name="Probst A.J."/>
            <person name="Thomas B.C."/>
            <person name="Singh A."/>
            <person name="Wilkins M.J."/>
            <person name="Karaoz U."/>
            <person name="Brodie E.L."/>
            <person name="Williams K.H."/>
            <person name="Hubbard S.S."/>
            <person name="Banfield J.F."/>
        </authorList>
    </citation>
    <scope>NUCLEOTIDE SEQUENCE [LARGE SCALE GENOMIC DNA]</scope>
</reference>
<dbReference type="SUPFAM" id="SSF102405">
    <property type="entry name" value="MCP/YpsA-like"/>
    <property type="match status" value="1"/>
</dbReference>
<dbReference type="NCBIfam" id="TIGR00732">
    <property type="entry name" value="dprA"/>
    <property type="match status" value="1"/>
</dbReference>
<dbReference type="PANTHER" id="PTHR43022:SF1">
    <property type="entry name" value="PROTEIN SMF"/>
    <property type="match status" value="1"/>
</dbReference>
<dbReference type="EMBL" id="MGGM01000007">
    <property type="protein sequence ID" value="OGM29905.1"/>
    <property type="molecule type" value="Genomic_DNA"/>
</dbReference>
<comment type="caution">
    <text evidence="3">The sequence shown here is derived from an EMBL/GenBank/DDBJ whole genome shotgun (WGS) entry which is preliminary data.</text>
</comment>
<dbReference type="GO" id="GO:0009294">
    <property type="term" value="P:DNA-mediated transformation"/>
    <property type="evidence" value="ECO:0007669"/>
    <property type="project" value="InterPro"/>
</dbReference>
<dbReference type="InterPro" id="IPR003488">
    <property type="entry name" value="DprA"/>
</dbReference>
<dbReference type="Gene3D" id="3.40.50.450">
    <property type="match status" value="1"/>
</dbReference>
<name>A0A1F7YTS2_9BACT</name>
<gene>
    <name evidence="3" type="ORF">A2801_00960</name>
</gene>
<accession>A0A1F7YTS2</accession>
<evidence type="ECO:0000313" key="4">
    <source>
        <dbReference type="Proteomes" id="UP000177263"/>
    </source>
</evidence>
<evidence type="ECO:0000313" key="3">
    <source>
        <dbReference type="EMBL" id="OGM29905.1"/>
    </source>
</evidence>
<protein>
    <submittedName>
        <fullName evidence="3">DNA protecting protein DprA</fullName>
    </submittedName>
</protein>
<dbReference type="AlphaFoldDB" id="A0A1F7YTS2"/>
<feature type="domain" description="Smf/DprA SLOG" evidence="2">
    <location>
        <begin position="5"/>
        <end position="213"/>
    </location>
</feature>
<sequence length="223" mass="23811">MKCQLITPLGKDYPDNLSSITKPPALLYVKGALIPQDKNAVGIIGTRNPSEYGKRVARLFTSELSSAGITIVSGLARGIDTIVHTEALRSGGRTIAVMGSGINRIYPMENKALAEKIMKSGALVSEFPDEVAPLPKHFLLRNRIISGLSLAIIVVEGRKRSGTLSTANHAANQSRDVFAVPGEITNPMSGAPNYLISQGATIALSPDDVLTQLLHYSLVNTHQ</sequence>
<dbReference type="PANTHER" id="PTHR43022">
    <property type="entry name" value="PROTEIN SMF"/>
    <property type="match status" value="1"/>
</dbReference>
<dbReference type="Proteomes" id="UP000177263">
    <property type="component" value="Unassembled WGS sequence"/>
</dbReference>
<dbReference type="Pfam" id="PF02481">
    <property type="entry name" value="DNA_processg_A"/>
    <property type="match status" value="1"/>
</dbReference>
<evidence type="ECO:0000256" key="1">
    <source>
        <dbReference type="ARBA" id="ARBA00006525"/>
    </source>
</evidence>
<dbReference type="STRING" id="1802500.A2801_00960"/>
<comment type="similarity">
    <text evidence="1">Belongs to the DprA/Smf family.</text>
</comment>
<evidence type="ECO:0000259" key="2">
    <source>
        <dbReference type="Pfam" id="PF02481"/>
    </source>
</evidence>
<dbReference type="InterPro" id="IPR057666">
    <property type="entry name" value="DrpA_SLOG"/>
</dbReference>
<proteinExistence type="inferred from homology"/>
<organism evidence="3 4">
    <name type="scientific">Candidatus Woesebacteria bacterium RIFCSPHIGHO2_01_FULL_41_10</name>
    <dbReference type="NCBI Taxonomy" id="1802500"/>
    <lineage>
        <taxon>Bacteria</taxon>
        <taxon>Candidatus Woeseibacteriota</taxon>
    </lineage>
</organism>